<dbReference type="EMBL" id="SNRY01001426">
    <property type="protein sequence ID" value="KAA6331018.1"/>
    <property type="molecule type" value="Genomic_DNA"/>
</dbReference>
<dbReference type="Pfam" id="PF01548">
    <property type="entry name" value="DEDD_Tnp_IS110"/>
    <property type="match status" value="1"/>
</dbReference>
<feature type="domain" description="Transposase IS110-like N-terminal" evidence="1">
    <location>
        <begin position="35"/>
        <end position="189"/>
    </location>
</feature>
<dbReference type="GO" id="GO:0006313">
    <property type="term" value="P:DNA transposition"/>
    <property type="evidence" value="ECO:0007669"/>
    <property type="project" value="InterPro"/>
</dbReference>
<dbReference type="InterPro" id="IPR003346">
    <property type="entry name" value="Transposase_20"/>
</dbReference>
<dbReference type="GO" id="GO:0003677">
    <property type="term" value="F:DNA binding"/>
    <property type="evidence" value="ECO:0007669"/>
    <property type="project" value="InterPro"/>
</dbReference>
<feature type="domain" description="Transposase IS116/IS110/IS902 C-terminal" evidence="2">
    <location>
        <begin position="237"/>
        <end position="322"/>
    </location>
</feature>
<dbReference type="AlphaFoldDB" id="A0A5J4RB76"/>
<dbReference type="InterPro" id="IPR002525">
    <property type="entry name" value="Transp_IS110-like_N"/>
</dbReference>
<comment type="caution">
    <text evidence="3">The sequence shown here is derived from an EMBL/GenBank/DDBJ whole genome shotgun (WGS) entry which is preliminary data.</text>
</comment>
<evidence type="ECO:0000313" key="3">
    <source>
        <dbReference type="EMBL" id="KAA6331018.1"/>
    </source>
</evidence>
<reference evidence="3" key="1">
    <citation type="submission" date="2019-03" db="EMBL/GenBank/DDBJ databases">
        <title>Single cell metagenomics reveals metabolic interactions within the superorganism composed of flagellate Streblomastix strix and complex community of Bacteroidetes bacteria on its surface.</title>
        <authorList>
            <person name="Treitli S.C."/>
            <person name="Kolisko M."/>
            <person name="Husnik F."/>
            <person name="Keeling P."/>
            <person name="Hampl V."/>
        </authorList>
    </citation>
    <scope>NUCLEOTIDE SEQUENCE</scope>
    <source>
        <strain evidence="3">STM</strain>
    </source>
</reference>
<dbReference type="NCBIfam" id="NF033542">
    <property type="entry name" value="transpos_IS110"/>
    <property type="match status" value="1"/>
</dbReference>
<name>A0A5J4RB76_9ZZZZ</name>
<dbReference type="GO" id="GO:0004803">
    <property type="term" value="F:transposase activity"/>
    <property type="evidence" value="ECO:0007669"/>
    <property type="project" value="InterPro"/>
</dbReference>
<dbReference type="PANTHER" id="PTHR33055:SF13">
    <property type="entry name" value="TRANSPOSASE"/>
    <property type="match status" value="1"/>
</dbReference>
<evidence type="ECO:0000259" key="1">
    <source>
        <dbReference type="Pfam" id="PF01548"/>
    </source>
</evidence>
<gene>
    <name evidence="3" type="ORF">EZS27_020334</name>
</gene>
<dbReference type="PANTHER" id="PTHR33055">
    <property type="entry name" value="TRANSPOSASE FOR INSERTION SEQUENCE ELEMENT IS1111A"/>
    <property type="match status" value="1"/>
</dbReference>
<organism evidence="3">
    <name type="scientific">termite gut metagenome</name>
    <dbReference type="NCBI Taxonomy" id="433724"/>
    <lineage>
        <taxon>unclassified sequences</taxon>
        <taxon>metagenomes</taxon>
        <taxon>organismal metagenomes</taxon>
    </lineage>
</organism>
<dbReference type="InterPro" id="IPR047650">
    <property type="entry name" value="Transpos_IS110"/>
</dbReference>
<protein>
    <submittedName>
        <fullName evidence="3">Uncharacterized protein</fullName>
    </submittedName>
</protein>
<dbReference type="Pfam" id="PF02371">
    <property type="entry name" value="Transposase_20"/>
    <property type="match status" value="1"/>
</dbReference>
<evidence type="ECO:0000259" key="2">
    <source>
        <dbReference type="Pfam" id="PF02371"/>
    </source>
</evidence>
<accession>A0A5J4RB76</accession>
<sequence>MESKRLGNLRVKTEEDFGLYTFKIFKMDKLFKQCVGIDIAKHKFTACVSKYYLSDLQELSDVEEFENNKTGFNQFLRWSRKHLLKETPPVFLMEATGIYYEALAYHLHKLNQDVVVILPNKAKYYAQSLYVKTKNDIMDARVLATMGCLQRFKHHWASPKPIYRQLRALTRFYSDLHKQKTVLANHLEALNSSGEPMPSIIKSYQKMVKEIDKSIENNLTEIRKLVATDSELQQRIQKLETIKGVGFITLAIIIAETLGFELITSRKQLASYAGLDVIERQSGQRVYGRTKISKKGNSHIRAALYFPAMVASRHNKLLREDYNRIISKNPRHKKIGVTALQRKLLLLIYTLWKTGEIYEEANR</sequence>
<proteinExistence type="predicted"/>